<comment type="subunit">
    <text evidence="8">Component of the translation initiation factor 2B (eIF2B) complex which is a heterodecamer of two sets of five different subunits: alpha, beta, gamma, delta and epsilon. Subunits alpha, beta and delta comprise a regulatory subcomplex and subunits epsilon and gamma comprise a catalytic subcomplex. Within the complex, the hexameric regulatory complex resides at the center, with the two heterodimeric catalytic subcomplexes bound on opposite sides.</text>
</comment>
<keyword evidence="5" id="KW-0648">Protein biosynthesis</keyword>
<keyword evidence="3" id="KW-0963">Cytoplasm</keyword>
<dbReference type="PANTHER" id="PTHR10233">
    <property type="entry name" value="TRANSLATION INITIATION FACTOR EIF-2B"/>
    <property type="match status" value="1"/>
</dbReference>
<dbReference type="InterPro" id="IPR037171">
    <property type="entry name" value="NagB/RpiA_transferase-like"/>
</dbReference>
<evidence type="ECO:0000256" key="8">
    <source>
        <dbReference type="ARBA" id="ARBA00046432"/>
    </source>
</evidence>
<dbReference type="EMBL" id="VOIH02000006">
    <property type="protein sequence ID" value="KAF3443918.1"/>
    <property type="molecule type" value="Genomic_DNA"/>
</dbReference>
<dbReference type="InterPro" id="IPR042529">
    <property type="entry name" value="IF_2B-like_C"/>
</dbReference>
<organism evidence="11 12">
    <name type="scientific">Rhamnella rubrinervis</name>
    <dbReference type="NCBI Taxonomy" id="2594499"/>
    <lineage>
        <taxon>Eukaryota</taxon>
        <taxon>Viridiplantae</taxon>
        <taxon>Streptophyta</taxon>
        <taxon>Embryophyta</taxon>
        <taxon>Tracheophyta</taxon>
        <taxon>Spermatophyta</taxon>
        <taxon>Magnoliopsida</taxon>
        <taxon>eudicotyledons</taxon>
        <taxon>Gunneridae</taxon>
        <taxon>Pentapetalae</taxon>
        <taxon>rosids</taxon>
        <taxon>fabids</taxon>
        <taxon>Rosales</taxon>
        <taxon>Rhamnaceae</taxon>
        <taxon>rhamnoid group</taxon>
        <taxon>Rhamneae</taxon>
        <taxon>Rhamnella</taxon>
    </lineage>
</organism>
<evidence type="ECO:0000256" key="6">
    <source>
        <dbReference type="ARBA" id="ARBA00044147"/>
    </source>
</evidence>
<dbReference type="Gene3D" id="3.40.50.10470">
    <property type="entry name" value="Translation initiation factor eif-2b, domain 2"/>
    <property type="match status" value="1"/>
</dbReference>
<dbReference type="GO" id="GO:0003743">
    <property type="term" value="F:translation initiation factor activity"/>
    <property type="evidence" value="ECO:0007669"/>
    <property type="project" value="UniProtKB-KW"/>
</dbReference>
<dbReference type="SUPFAM" id="SSF100950">
    <property type="entry name" value="NagB/RpiA/CoA transferase-like"/>
    <property type="match status" value="1"/>
</dbReference>
<keyword evidence="12" id="KW-1185">Reference proteome</keyword>
<gene>
    <name evidence="11" type="ORF">FNV43_RR13608</name>
</gene>
<feature type="compositionally biased region" description="Low complexity" evidence="10">
    <location>
        <begin position="204"/>
        <end position="219"/>
    </location>
</feature>
<evidence type="ECO:0000313" key="12">
    <source>
        <dbReference type="Proteomes" id="UP000796880"/>
    </source>
</evidence>
<protein>
    <recommendedName>
        <fullName evidence="6">Translation initiation factor eIF2B subunit delta</fullName>
    </recommendedName>
    <alternativeName>
        <fullName evidence="7">eIF2B GDP-GTP exchange factor subunit delta</fullName>
    </alternativeName>
</protein>
<feature type="region of interest" description="Disordered" evidence="10">
    <location>
        <begin position="161"/>
        <end position="269"/>
    </location>
</feature>
<dbReference type="PANTHER" id="PTHR10233:SF14">
    <property type="entry name" value="TRANSLATION INITIATION FACTOR EIF-2B SUBUNIT DELTA"/>
    <property type="match status" value="1"/>
</dbReference>
<name>A0A8K0MFK1_9ROSA</name>
<dbReference type="Proteomes" id="UP000796880">
    <property type="component" value="Unassembled WGS sequence"/>
</dbReference>
<dbReference type="OrthoDB" id="10254737at2759"/>
<sequence length="800" mass="86824">MEAPKTIAHEIGGVQNDALRFGLHGVKSDIVGSHPLESSFQSTRKTNEEIKRKFLANTYGSAFPLRMDLDMQILSRFQRPPGAIPSSMLGLEAMTGSLDNFGFEDYLNDPRESEVLRPLDMHHGMEVRLGVSKGPVCSKELQLFNGATSTPHFRQTLTLKPYNPKKVPSMDARRTPRTVIDPKVRHVGFFAPPDRSHTAPPDPVSSSTSSSPPVTDISPTGNSLSPVMIPPPRHSSDNRPIPYPPVPASPLRRDSIAPGSYNPSDFYSATSPTASSYVSRMVAGEGEFSDDVVALSPGRVARGSLVKTVAGPAASSFPGGGFNLTAVKASSVPVSGLTTVSVVNLPPGIAEKTGGASVQVQNDGPANVKPQKEKSTKAERRALQEAQRAAKAAAKAEGSKAPAAASAATTSVNVKPAKATKVPSQKNETTSVAASEKKGGDRPPEKDRKKDVPHPRMQYDDKSRVEKAKRRSVVKQTEARNRVELFRHLPQYEHGTQLPDLEAKFFQLDPMHPAVYKAGLQYLSGDISGGNARCVAMLSAFQAAIKDYSTPPEKTLSRDLTAKISSYVSFINECKPLSISMGNAIRFLKSRIAKLPLSLSESEAKTSLQLDIDRFISEKIILADKVIVKHAVTKVRDGDVLLTYGSSSAVEMMLLHAHELGKQFRVVVVDSRPKLEGQLLLRRLVGKGLSCTYTHINAVTYIIHEVTRVFLGASSILSNGTVYSRVGTACIAMVAHKFRVPVLVCCEAYKFHERVQLDSICSNELGDPDAIAKFPGREEIKSLNEWTNSENLQLLNLRQV</sequence>
<feature type="compositionally biased region" description="Basic and acidic residues" evidence="10">
    <location>
        <begin position="435"/>
        <end position="466"/>
    </location>
</feature>
<evidence type="ECO:0000256" key="10">
    <source>
        <dbReference type="SAM" id="MobiDB-lite"/>
    </source>
</evidence>
<dbReference type="GO" id="GO:0005829">
    <property type="term" value="C:cytosol"/>
    <property type="evidence" value="ECO:0007669"/>
    <property type="project" value="UniProtKB-SubCell"/>
</dbReference>
<feature type="region of interest" description="Disordered" evidence="10">
    <location>
        <begin position="352"/>
        <end position="475"/>
    </location>
</feature>
<evidence type="ECO:0000256" key="1">
    <source>
        <dbReference type="ARBA" id="ARBA00004514"/>
    </source>
</evidence>
<feature type="compositionally biased region" description="Basic and acidic residues" evidence="10">
    <location>
        <begin position="370"/>
        <end position="383"/>
    </location>
</feature>
<evidence type="ECO:0000256" key="4">
    <source>
        <dbReference type="ARBA" id="ARBA00022540"/>
    </source>
</evidence>
<evidence type="ECO:0000256" key="5">
    <source>
        <dbReference type="ARBA" id="ARBA00022917"/>
    </source>
</evidence>
<dbReference type="Pfam" id="PF05348">
    <property type="entry name" value="UMP1"/>
    <property type="match status" value="1"/>
</dbReference>
<evidence type="ECO:0000256" key="2">
    <source>
        <dbReference type="ARBA" id="ARBA00007251"/>
    </source>
</evidence>
<dbReference type="Pfam" id="PF01008">
    <property type="entry name" value="IF-2B"/>
    <property type="match status" value="1"/>
</dbReference>
<dbReference type="InterPro" id="IPR000649">
    <property type="entry name" value="IF-2B-related"/>
</dbReference>
<comment type="similarity">
    <text evidence="2 9">Belongs to the eIF-2B alpha/beta/delta subunits family.</text>
</comment>
<proteinExistence type="inferred from homology"/>
<comment type="caution">
    <text evidence="11">The sequence shown here is derived from an EMBL/GenBank/DDBJ whole genome shotgun (WGS) entry which is preliminary data.</text>
</comment>
<feature type="compositionally biased region" description="Low complexity" evidence="10">
    <location>
        <begin position="384"/>
        <end position="408"/>
    </location>
</feature>
<reference evidence="11" key="1">
    <citation type="submission" date="2020-03" db="EMBL/GenBank/DDBJ databases">
        <title>A high-quality chromosome-level genome assembly of a woody plant with both climbing and erect habits, Rhamnella rubrinervis.</title>
        <authorList>
            <person name="Lu Z."/>
            <person name="Yang Y."/>
            <person name="Zhu X."/>
            <person name="Sun Y."/>
        </authorList>
    </citation>
    <scope>NUCLEOTIDE SEQUENCE</scope>
    <source>
        <strain evidence="11">BYM</strain>
        <tissue evidence="11">Leaf</tissue>
    </source>
</reference>
<evidence type="ECO:0000256" key="9">
    <source>
        <dbReference type="RuleBase" id="RU003814"/>
    </source>
</evidence>
<keyword evidence="4" id="KW-0396">Initiation factor</keyword>
<comment type="subcellular location">
    <subcellularLocation>
        <location evidence="1">Cytoplasm</location>
        <location evidence="1">Cytosol</location>
    </subcellularLocation>
</comment>
<dbReference type="AlphaFoldDB" id="A0A8K0MFK1"/>
<accession>A0A8K0MFK1</accession>
<feature type="compositionally biased region" description="Polar residues" evidence="10">
    <location>
        <begin position="422"/>
        <end position="433"/>
    </location>
</feature>
<evidence type="ECO:0000313" key="11">
    <source>
        <dbReference type="EMBL" id="KAF3443918.1"/>
    </source>
</evidence>
<evidence type="ECO:0000256" key="7">
    <source>
        <dbReference type="ARBA" id="ARBA00044356"/>
    </source>
</evidence>
<evidence type="ECO:0000256" key="3">
    <source>
        <dbReference type="ARBA" id="ARBA00022490"/>
    </source>
</evidence>